<evidence type="ECO:0000259" key="3">
    <source>
        <dbReference type="SMART" id="SM00893"/>
    </source>
</evidence>
<evidence type="ECO:0000256" key="1">
    <source>
        <dbReference type="ARBA" id="ARBA00005817"/>
    </source>
</evidence>
<dbReference type="SUPFAM" id="SSF52402">
    <property type="entry name" value="Adenine nucleotide alpha hydrolases-like"/>
    <property type="match status" value="1"/>
</dbReference>
<name>A0ABS0N050_9SPHN</name>
<dbReference type="InterPro" id="IPR014729">
    <property type="entry name" value="Rossmann-like_a/b/a_fold"/>
</dbReference>
<reference evidence="4 5" key="1">
    <citation type="submission" date="2020-11" db="EMBL/GenBank/DDBJ databases">
        <title>Erythrobacter sediminis sp. nov., a marine bacterium from a tidal flat of Garorim Bay.</title>
        <authorList>
            <person name="Kim D."/>
            <person name="Yoo Y."/>
            <person name="Kim J.-J."/>
        </authorList>
    </citation>
    <scope>NUCLEOTIDE SEQUENCE [LARGE SCALE GENOMIC DNA]</scope>
    <source>
        <strain evidence="4 5">JGD-13</strain>
    </source>
</reference>
<dbReference type="Proteomes" id="UP000602442">
    <property type="component" value="Unassembled WGS sequence"/>
</dbReference>
<dbReference type="InterPro" id="IPR014730">
    <property type="entry name" value="ETF_a/b_N"/>
</dbReference>
<sequence>MTALVIAEHNGGEIAEATLSTVTAAAQLGGDVHVLVAGGDDAGAAAGAAAQIAGVAKVLRAVDAAYAHQLPENVAPLIVSLADSYDAILAPATTTGKNVMPRVAALLDVMQVSDIIAIESPTTFKRPIYAGNAIATVESSDSKRVITVRTTAFEKAEATGGSASVDEVSGPTGDGNSEFVKLDAVESDRPELTGAGIIVSGGRALKDGETFEQYITPLADKLGAAIGASRAAVDAGYVPNDYQVGQTGKIVAPEVYIAIGISGAIQHLAGMKDSKTIVAINKDPDAPIFQVADIGLVADLFNAVPELTEKL</sequence>
<dbReference type="PANTHER" id="PTHR43153">
    <property type="entry name" value="ELECTRON TRANSFER FLAVOPROTEIN ALPHA"/>
    <property type="match status" value="1"/>
</dbReference>
<accession>A0ABS0N050</accession>
<keyword evidence="2" id="KW-0249">Electron transport</keyword>
<feature type="domain" description="Electron transfer flavoprotein alpha/beta-subunit N-terminal" evidence="3">
    <location>
        <begin position="3"/>
        <end position="183"/>
    </location>
</feature>
<dbReference type="EMBL" id="JAEANY010000001">
    <property type="protein sequence ID" value="MBH5321346.1"/>
    <property type="molecule type" value="Genomic_DNA"/>
</dbReference>
<organism evidence="4 5">
    <name type="scientific">Aurantiacibacter sediminis</name>
    <dbReference type="NCBI Taxonomy" id="2793064"/>
    <lineage>
        <taxon>Bacteria</taxon>
        <taxon>Pseudomonadati</taxon>
        <taxon>Pseudomonadota</taxon>
        <taxon>Alphaproteobacteria</taxon>
        <taxon>Sphingomonadales</taxon>
        <taxon>Erythrobacteraceae</taxon>
        <taxon>Aurantiacibacter</taxon>
    </lineage>
</organism>
<proteinExistence type="inferred from homology"/>
<comment type="similarity">
    <text evidence="1">Belongs to the ETF alpha-subunit/FixB family.</text>
</comment>
<dbReference type="SMART" id="SM00893">
    <property type="entry name" value="ETF"/>
    <property type="match status" value="1"/>
</dbReference>
<comment type="caution">
    <text evidence="4">The sequence shown here is derived from an EMBL/GenBank/DDBJ whole genome shotgun (WGS) entry which is preliminary data.</text>
</comment>
<dbReference type="PIRSF" id="PIRSF000089">
    <property type="entry name" value="Electra_flavoP_a"/>
    <property type="match status" value="1"/>
</dbReference>
<dbReference type="InterPro" id="IPR033947">
    <property type="entry name" value="ETF_alpha_N"/>
</dbReference>
<protein>
    <submittedName>
        <fullName evidence="4">FAD-binding protein</fullName>
    </submittedName>
</protein>
<keyword evidence="2" id="KW-0813">Transport</keyword>
<dbReference type="Pfam" id="PF01012">
    <property type="entry name" value="ETF"/>
    <property type="match status" value="1"/>
</dbReference>
<evidence type="ECO:0000256" key="2">
    <source>
        <dbReference type="ARBA" id="ARBA00022982"/>
    </source>
</evidence>
<dbReference type="InterPro" id="IPR001308">
    <property type="entry name" value="ETF_a/FixB"/>
</dbReference>
<dbReference type="InterPro" id="IPR029035">
    <property type="entry name" value="DHS-like_NAD/FAD-binding_dom"/>
</dbReference>
<dbReference type="PANTHER" id="PTHR43153:SF1">
    <property type="entry name" value="ELECTRON TRANSFER FLAVOPROTEIN SUBUNIT ALPHA, MITOCHONDRIAL"/>
    <property type="match status" value="1"/>
</dbReference>
<keyword evidence="5" id="KW-1185">Reference proteome</keyword>
<evidence type="ECO:0000313" key="4">
    <source>
        <dbReference type="EMBL" id="MBH5321346.1"/>
    </source>
</evidence>
<dbReference type="RefSeq" id="WP_197920021.1">
    <property type="nucleotide sequence ID" value="NZ_CAWPTA010000006.1"/>
</dbReference>
<gene>
    <name evidence="4" type="ORF">I5L03_01955</name>
</gene>
<dbReference type="Gene3D" id="3.40.50.1220">
    <property type="entry name" value="TPP-binding domain"/>
    <property type="match status" value="1"/>
</dbReference>
<dbReference type="InterPro" id="IPR014731">
    <property type="entry name" value="ETF_asu_C"/>
</dbReference>
<dbReference type="Gene3D" id="3.40.50.620">
    <property type="entry name" value="HUPs"/>
    <property type="match status" value="1"/>
</dbReference>
<dbReference type="Pfam" id="PF00766">
    <property type="entry name" value="ETF_alpha"/>
    <property type="match status" value="1"/>
</dbReference>
<dbReference type="CDD" id="cd01715">
    <property type="entry name" value="ETF_alpha"/>
    <property type="match status" value="1"/>
</dbReference>
<dbReference type="SUPFAM" id="SSF52467">
    <property type="entry name" value="DHS-like NAD/FAD-binding domain"/>
    <property type="match status" value="1"/>
</dbReference>
<evidence type="ECO:0000313" key="5">
    <source>
        <dbReference type="Proteomes" id="UP000602442"/>
    </source>
</evidence>